<dbReference type="AlphaFoldDB" id="A0AAW2IYR7"/>
<dbReference type="EMBL" id="JACGWM010001830">
    <property type="protein sequence ID" value="KAL0287267.1"/>
    <property type="molecule type" value="Genomic_DNA"/>
</dbReference>
<keyword evidence="1" id="KW-0175">Coiled coil</keyword>
<reference evidence="2" key="2">
    <citation type="journal article" date="2024" name="Plant">
        <title>Genomic evolution and insights into agronomic trait innovations of Sesamum species.</title>
        <authorList>
            <person name="Miao H."/>
            <person name="Wang L."/>
            <person name="Qu L."/>
            <person name="Liu H."/>
            <person name="Sun Y."/>
            <person name="Le M."/>
            <person name="Wang Q."/>
            <person name="Wei S."/>
            <person name="Zheng Y."/>
            <person name="Lin W."/>
            <person name="Duan Y."/>
            <person name="Cao H."/>
            <person name="Xiong S."/>
            <person name="Wang X."/>
            <person name="Wei L."/>
            <person name="Li C."/>
            <person name="Ma Q."/>
            <person name="Ju M."/>
            <person name="Zhao R."/>
            <person name="Li G."/>
            <person name="Mu C."/>
            <person name="Tian Q."/>
            <person name="Mei H."/>
            <person name="Zhang T."/>
            <person name="Gao T."/>
            <person name="Zhang H."/>
        </authorList>
    </citation>
    <scope>NUCLEOTIDE SEQUENCE</scope>
    <source>
        <strain evidence="2">KEN8</strain>
    </source>
</reference>
<gene>
    <name evidence="2" type="ORF">Scaly_2769900</name>
</gene>
<evidence type="ECO:0000313" key="2">
    <source>
        <dbReference type="EMBL" id="KAL0287267.1"/>
    </source>
</evidence>
<protein>
    <submittedName>
        <fullName evidence="2">Uncharacterized protein</fullName>
    </submittedName>
</protein>
<comment type="caution">
    <text evidence="2">The sequence shown here is derived from an EMBL/GenBank/DDBJ whole genome shotgun (WGS) entry which is preliminary data.</text>
</comment>
<sequence length="336" mass="38334">MKLENSLATVQQQLQSIVEQLQRYNRNKYILGEGSTASMGKGSSSRVTAHHLTGNETTNQLNSESHKALHRMEFPLFNGEDARAWIRRCTRYFQMIHIPEDQKVPLASIHMEGRAELWYQGYKCKVMSSYMLMNEEEVLTYEEEKEQMEEQGDEAETEDVVIPRPLVRRALGAKLKLGLITGACKKPTGDPKLIEQWTRVDRMRYGQRNGPFSINLNEKLPRFLKVISWLFTKIQMLARHPADKVHYIVQGLATYPFSDFGTGRSQKRIGAYPKENPVLLGREYLNWLFVVQEFLFGQFIPSIHSVDELVQVRPVPGCTCGCTCACGVAKTTADLA</sequence>
<reference evidence="2" key="1">
    <citation type="submission" date="2020-06" db="EMBL/GenBank/DDBJ databases">
        <authorList>
            <person name="Li T."/>
            <person name="Hu X."/>
            <person name="Zhang T."/>
            <person name="Song X."/>
            <person name="Zhang H."/>
            <person name="Dai N."/>
            <person name="Sheng W."/>
            <person name="Hou X."/>
            <person name="Wei L."/>
        </authorList>
    </citation>
    <scope>NUCLEOTIDE SEQUENCE</scope>
    <source>
        <strain evidence="2">KEN8</strain>
        <tissue evidence="2">Leaf</tissue>
    </source>
</reference>
<feature type="coiled-coil region" evidence="1">
    <location>
        <begin position="131"/>
        <end position="158"/>
    </location>
</feature>
<accession>A0AAW2IYR7</accession>
<evidence type="ECO:0000256" key="1">
    <source>
        <dbReference type="SAM" id="Coils"/>
    </source>
</evidence>
<proteinExistence type="predicted"/>
<organism evidence="2">
    <name type="scientific">Sesamum calycinum</name>
    <dbReference type="NCBI Taxonomy" id="2727403"/>
    <lineage>
        <taxon>Eukaryota</taxon>
        <taxon>Viridiplantae</taxon>
        <taxon>Streptophyta</taxon>
        <taxon>Embryophyta</taxon>
        <taxon>Tracheophyta</taxon>
        <taxon>Spermatophyta</taxon>
        <taxon>Magnoliopsida</taxon>
        <taxon>eudicotyledons</taxon>
        <taxon>Gunneridae</taxon>
        <taxon>Pentapetalae</taxon>
        <taxon>asterids</taxon>
        <taxon>lamiids</taxon>
        <taxon>Lamiales</taxon>
        <taxon>Pedaliaceae</taxon>
        <taxon>Sesamum</taxon>
    </lineage>
</organism>
<name>A0AAW2IYR7_9LAMI</name>